<dbReference type="SUPFAM" id="SSF53448">
    <property type="entry name" value="Nucleotide-diphospho-sugar transferases"/>
    <property type="match status" value="1"/>
</dbReference>
<dbReference type="InterPro" id="IPR053135">
    <property type="entry name" value="AKR2_Oxidoreductase"/>
</dbReference>
<dbReference type="Gene3D" id="3.20.20.100">
    <property type="entry name" value="NADP-dependent oxidoreductase domain"/>
    <property type="match status" value="1"/>
</dbReference>
<evidence type="ECO:0000313" key="3">
    <source>
        <dbReference type="Proteomes" id="UP000295783"/>
    </source>
</evidence>
<gene>
    <name evidence="2" type="ORF">A8950_0823</name>
</gene>
<dbReference type="EMBL" id="SNYW01000006">
    <property type="protein sequence ID" value="TDQ84275.1"/>
    <property type="molecule type" value="Genomic_DNA"/>
</dbReference>
<dbReference type="AlphaFoldDB" id="A0A4R6WRQ0"/>
<sequence length="548" mass="58778">MRIVVEVRSPPQRLPGRPLLPVAGIPLAVLAALRAGNGGHQTVLAASRDPGNDSLCAAAIARGLKVVRGAGDDGLALLLTCAGDLADDDIVVRFTDDDVVPDGDFAAMLADGLAGGDGDILGTAWPEAGLPFGVRGEAIRVGALRRFAGQANAAERQLPTAVLWRLGRVAAVNDLAGGIDTARYRCAVVSFADYVRIKALFAGIADPITVPWRQLVERLAQTPEKDWLLGPRPAAPDRAAEFVLGTVQIGLPYGTLRKFSMPDDAGATSLLHRAAEIGVRQFDTARNYGRSEERVGDALAGLGSAAPAVVTKLDPFFFVPADAPEWAVRSAVQASVFASCRALRTRHLPVLLLHLAHTRTSWNGAAWRCLLEMRDQGIIGRLGISVQNAIEAEQAIGDPDVEQIQLPANILDHRWRQAGIPALLAERPDIVVHARSVFLQGVLLSGDVGGWPARDPAMAQRLIDWLQGLTRELGLASVAHLLVGYLRSLGWIHGLVLGVENEAQLAANMRLFEAPLLSREAIERIEQSRPHFPDWLLDPGRWKGGAWN</sequence>
<protein>
    <submittedName>
        <fullName evidence="2">Aryl-alcohol dehydrogenase-like predicted oxidoreductase</fullName>
    </submittedName>
</protein>
<dbReference type="Pfam" id="PF00248">
    <property type="entry name" value="Aldo_ket_red"/>
    <property type="match status" value="1"/>
</dbReference>
<evidence type="ECO:0000259" key="1">
    <source>
        <dbReference type="Pfam" id="PF00248"/>
    </source>
</evidence>
<comment type="caution">
    <text evidence="2">The sequence shown here is derived from an EMBL/GenBank/DDBJ whole genome shotgun (WGS) entry which is preliminary data.</text>
</comment>
<reference evidence="2 3" key="1">
    <citation type="submission" date="2019-03" db="EMBL/GenBank/DDBJ databases">
        <title>Genomic Encyclopedia of Type Strains, Phase III (KMG-III): the genomes of soil and plant-associated and newly described type strains.</title>
        <authorList>
            <person name="Whitman W."/>
        </authorList>
    </citation>
    <scope>NUCLEOTIDE SEQUENCE [LARGE SCALE GENOMIC DNA]</scope>
    <source>
        <strain evidence="2 3">CGMCC 1.7660</strain>
    </source>
</reference>
<evidence type="ECO:0000313" key="2">
    <source>
        <dbReference type="EMBL" id="TDQ84275.1"/>
    </source>
</evidence>
<dbReference type="InterPro" id="IPR036812">
    <property type="entry name" value="NAD(P)_OxRdtase_dom_sf"/>
</dbReference>
<dbReference type="Proteomes" id="UP000295783">
    <property type="component" value="Unassembled WGS sequence"/>
</dbReference>
<dbReference type="PANTHER" id="PTHR43312:SF1">
    <property type="entry name" value="NADP-DEPENDENT OXIDOREDUCTASE DOMAIN-CONTAINING PROTEIN"/>
    <property type="match status" value="1"/>
</dbReference>
<dbReference type="PANTHER" id="PTHR43312">
    <property type="entry name" value="D-THREO-ALDOSE 1-DEHYDROGENASE"/>
    <property type="match status" value="1"/>
</dbReference>
<name>A0A4R6WRQ0_9PROT</name>
<dbReference type="InterPro" id="IPR023210">
    <property type="entry name" value="NADP_OxRdtase_dom"/>
</dbReference>
<dbReference type="InterPro" id="IPR029044">
    <property type="entry name" value="Nucleotide-diphossugar_trans"/>
</dbReference>
<dbReference type="CDD" id="cd19097">
    <property type="entry name" value="AKR_unchar"/>
    <property type="match status" value="1"/>
</dbReference>
<organism evidence="2 3">
    <name type="scientific">Dongia mobilis</name>
    <dbReference type="NCBI Taxonomy" id="578943"/>
    <lineage>
        <taxon>Bacteria</taxon>
        <taxon>Pseudomonadati</taxon>
        <taxon>Pseudomonadota</taxon>
        <taxon>Alphaproteobacteria</taxon>
        <taxon>Rhodospirillales</taxon>
        <taxon>Dongiaceae</taxon>
        <taxon>Dongia</taxon>
    </lineage>
</organism>
<accession>A0A4R6WRQ0</accession>
<dbReference type="RefSeq" id="WP_133612314.1">
    <property type="nucleotide sequence ID" value="NZ_SNYW01000006.1"/>
</dbReference>
<proteinExistence type="predicted"/>
<dbReference type="OrthoDB" id="9783572at2"/>
<feature type="domain" description="NADP-dependent oxidoreductase" evidence="1">
    <location>
        <begin position="243"/>
        <end position="527"/>
    </location>
</feature>
<dbReference type="SUPFAM" id="SSF51430">
    <property type="entry name" value="NAD(P)-linked oxidoreductase"/>
    <property type="match status" value="1"/>
</dbReference>
<keyword evidence="3" id="KW-1185">Reference proteome</keyword>